<dbReference type="PROSITE" id="PS50850">
    <property type="entry name" value="MFS"/>
    <property type="match status" value="1"/>
</dbReference>
<reference evidence="5" key="1">
    <citation type="journal article" date="2016" name="Nat. Commun.">
        <title>The channel catfish genome sequence provides insights into the evolution of scale formation in teleosts.</title>
        <authorList>
            <person name="Liu Z."/>
            <person name="Liu S."/>
            <person name="Yao J."/>
            <person name="Bao L."/>
            <person name="Zhang J."/>
            <person name="Li Y."/>
            <person name="Jiang C."/>
            <person name="Sun L."/>
            <person name="Wang R."/>
            <person name="Zhang Y."/>
            <person name="Zhou T."/>
            <person name="Zeng Q."/>
            <person name="Fu Q."/>
            <person name="Gao S."/>
            <person name="Li N."/>
            <person name="Koren S."/>
            <person name="Jiang Y."/>
            <person name="Zimin A."/>
            <person name="Xu P."/>
            <person name="Phillippy A.M."/>
            <person name="Geng X."/>
            <person name="Song L."/>
            <person name="Sun F."/>
            <person name="Li C."/>
            <person name="Wang X."/>
            <person name="Chen A."/>
            <person name="Jin Y."/>
            <person name="Yuan Z."/>
            <person name="Yang Y."/>
            <person name="Tan S."/>
            <person name="Peatman E."/>
            <person name="Lu J."/>
            <person name="Qin Z."/>
            <person name="Dunham R."/>
            <person name="Li Z."/>
            <person name="Sonstegard T."/>
            <person name="Feng J."/>
            <person name="Danzmann R.G."/>
            <person name="Schroeder S."/>
            <person name="Scheffler B."/>
            <person name="Duke M.V."/>
            <person name="Ballard L."/>
            <person name="Kucuktas H."/>
            <person name="Kaltenboeck L."/>
            <person name="Liu H."/>
            <person name="Armbruster J."/>
            <person name="Xie Y."/>
            <person name="Kirby M.L."/>
            <person name="Tian Y."/>
            <person name="Flanagan M.E."/>
            <person name="Mu W."/>
            <person name="Waldbieser G.C."/>
        </authorList>
    </citation>
    <scope>NUCLEOTIDE SEQUENCE [LARGE SCALE GENOMIC DNA]</scope>
    <source>
        <strain evidence="5">SDA103</strain>
    </source>
</reference>
<comment type="subcellular location">
    <subcellularLocation>
        <location evidence="1">Membrane</location>
        <topology evidence="1">Multi-pass membrane protein</topology>
    </subcellularLocation>
</comment>
<feature type="transmembrane region" description="Helical" evidence="3">
    <location>
        <begin position="475"/>
        <end position="498"/>
    </location>
</feature>
<dbReference type="GO" id="GO:0016020">
    <property type="term" value="C:membrane"/>
    <property type="evidence" value="ECO:0007669"/>
    <property type="project" value="UniProtKB-SubCell"/>
</dbReference>
<evidence type="ECO:0000256" key="3">
    <source>
        <dbReference type="SAM" id="Phobius"/>
    </source>
</evidence>
<protein>
    <submittedName>
        <fullName evidence="6">Monocarboxylate transporter 5 isoform X3</fullName>
    </submittedName>
</protein>
<evidence type="ECO:0000259" key="4">
    <source>
        <dbReference type="PROSITE" id="PS50850"/>
    </source>
</evidence>
<feature type="transmembrane region" description="Helical" evidence="3">
    <location>
        <begin position="115"/>
        <end position="137"/>
    </location>
</feature>
<dbReference type="InterPro" id="IPR050327">
    <property type="entry name" value="Proton-linked_MCT"/>
</dbReference>
<feature type="region of interest" description="Disordered" evidence="2">
    <location>
        <begin position="230"/>
        <end position="269"/>
    </location>
</feature>
<name>A0A9F7RA49_ICTPU</name>
<feature type="transmembrane region" description="Helical" evidence="3">
    <location>
        <begin position="417"/>
        <end position="434"/>
    </location>
</feature>
<organism evidence="5 6">
    <name type="scientific">Ictalurus punctatus</name>
    <name type="common">Channel catfish</name>
    <name type="synonym">Silurus punctatus</name>
    <dbReference type="NCBI Taxonomy" id="7998"/>
    <lineage>
        <taxon>Eukaryota</taxon>
        <taxon>Metazoa</taxon>
        <taxon>Chordata</taxon>
        <taxon>Craniata</taxon>
        <taxon>Vertebrata</taxon>
        <taxon>Euteleostomi</taxon>
        <taxon>Actinopterygii</taxon>
        <taxon>Neopterygii</taxon>
        <taxon>Teleostei</taxon>
        <taxon>Ostariophysi</taxon>
        <taxon>Siluriformes</taxon>
        <taxon>Ictaluridae</taxon>
        <taxon>Ictalurus</taxon>
    </lineage>
</organism>
<feature type="transmembrane region" description="Helical" evidence="3">
    <location>
        <begin position="194"/>
        <end position="217"/>
    </location>
</feature>
<dbReference type="Proteomes" id="UP000221080">
    <property type="component" value="Chromosome 5"/>
</dbReference>
<dbReference type="FunFam" id="1.20.1250.20:FF:000277">
    <property type="entry name" value="Solute carrier family 16 member 4"/>
    <property type="match status" value="1"/>
</dbReference>
<evidence type="ECO:0000256" key="2">
    <source>
        <dbReference type="SAM" id="MobiDB-lite"/>
    </source>
</evidence>
<feature type="transmembrane region" description="Helical" evidence="3">
    <location>
        <begin position="440"/>
        <end position="463"/>
    </location>
</feature>
<dbReference type="RefSeq" id="XP_053536302.1">
    <property type="nucleotide sequence ID" value="XM_053680327.1"/>
</dbReference>
<dbReference type="InterPro" id="IPR020846">
    <property type="entry name" value="MFS_dom"/>
</dbReference>
<dbReference type="SUPFAM" id="SSF103473">
    <property type="entry name" value="MFS general substrate transporter"/>
    <property type="match status" value="1"/>
</dbReference>
<dbReference type="InterPro" id="IPR036259">
    <property type="entry name" value="MFS_trans_sf"/>
</dbReference>
<sequence>MLPKENSSEGKAAKLMQFEKKIRTAKKEEKLRYVEPPDGGWGWMVVLHCFLVNVLVMGTLKTFGIFFVVLQDEFGGSSESISWIGSIMSSIRLSGGPLASVACAKLGNRVTSIMGALLVTAGFLISIFANSLIYLYISMGLVVGLGFALLYQASSVVTATYFRKRLATAYSIGRSGMGLTFALAPFTQLLLDQYAWQGALLILGGLMLNLVASAMLLRPIQMQPAACPLPSSSSLSRDLPASLTQTEKEPLENSQKATPAMSNSITKTGAPSFPRDTLIIENTSLGHRNLQAMELTNLVQNGGNELDNCTVKVCPEKNGKLTANSLIWETAATKKAKVLDFSLLKNPFFCIYTWSLVFSQLAYFIPYFHLSARARTLGIDPMDASFIISVAGITETVAQLASGWVTDRNLVHKYHYHKAYLILCGIVNLLSPLATSFIQLMIYAVFFAIFCGGYMALLLPVLVDLVGSEKVNNSMGFSMFFVGLGCLTGPPLAVRLAVF</sequence>
<dbReference type="InterPro" id="IPR011701">
    <property type="entry name" value="MFS"/>
</dbReference>
<feature type="transmembrane region" description="Helical" evidence="3">
    <location>
        <begin position="343"/>
        <end position="365"/>
    </location>
</feature>
<feature type="domain" description="Major facilitator superfamily (MFS) profile" evidence="4">
    <location>
        <begin position="45"/>
        <end position="499"/>
    </location>
</feature>
<dbReference type="GO" id="GO:0008028">
    <property type="term" value="F:monocarboxylic acid transmembrane transporter activity"/>
    <property type="evidence" value="ECO:0007669"/>
    <property type="project" value="TreeGrafter"/>
</dbReference>
<proteinExistence type="predicted"/>
<feature type="transmembrane region" description="Helical" evidence="3">
    <location>
        <begin position="385"/>
        <end position="405"/>
    </location>
</feature>
<dbReference type="Gene3D" id="1.20.1250.20">
    <property type="entry name" value="MFS general substrate transporter like domains"/>
    <property type="match status" value="2"/>
</dbReference>
<dbReference type="PANTHER" id="PTHR11360:SF14">
    <property type="entry name" value="MONOCARBOXYLATE TRANSPORTER 5"/>
    <property type="match status" value="1"/>
</dbReference>
<keyword evidence="3" id="KW-1133">Transmembrane helix</keyword>
<dbReference type="CTD" id="9122"/>
<keyword evidence="5" id="KW-1185">Reference proteome</keyword>
<dbReference type="Pfam" id="PF07690">
    <property type="entry name" value="MFS_1"/>
    <property type="match status" value="1"/>
</dbReference>
<reference evidence="6" key="2">
    <citation type="submission" date="2025-08" db="UniProtKB">
        <authorList>
            <consortium name="RefSeq"/>
        </authorList>
    </citation>
    <scope>IDENTIFICATION</scope>
    <source>
        <tissue evidence="6">Blood</tissue>
    </source>
</reference>
<keyword evidence="3" id="KW-0472">Membrane</keyword>
<dbReference type="AlphaFoldDB" id="A0A9F7RA49"/>
<feature type="compositionally biased region" description="Polar residues" evidence="2">
    <location>
        <begin position="252"/>
        <end position="269"/>
    </location>
</feature>
<evidence type="ECO:0000313" key="5">
    <source>
        <dbReference type="Proteomes" id="UP000221080"/>
    </source>
</evidence>
<dbReference type="GeneID" id="108265562"/>
<feature type="transmembrane region" description="Helical" evidence="3">
    <location>
        <begin position="41"/>
        <end position="70"/>
    </location>
</feature>
<evidence type="ECO:0000256" key="1">
    <source>
        <dbReference type="ARBA" id="ARBA00004141"/>
    </source>
</evidence>
<evidence type="ECO:0000313" key="6">
    <source>
        <dbReference type="RefSeq" id="XP_053536302.1"/>
    </source>
</evidence>
<feature type="compositionally biased region" description="Low complexity" evidence="2">
    <location>
        <begin position="230"/>
        <end position="243"/>
    </location>
</feature>
<gene>
    <name evidence="6" type="primary">slc16a4</name>
</gene>
<dbReference type="PANTHER" id="PTHR11360">
    <property type="entry name" value="MONOCARBOXYLATE TRANSPORTER"/>
    <property type="match status" value="1"/>
</dbReference>
<accession>A0A9F7RA49</accession>
<feature type="transmembrane region" description="Helical" evidence="3">
    <location>
        <begin position="169"/>
        <end position="188"/>
    </location>
</feature>
<keyword evidence="3" id="KW-0812">Transmembrane</keyword>